<keyword evidence="3" id="KW-1185">Reference proteome</keyword>
<accession>A0ABN8IPM4</accession>
<evidence type="ECO:0000313" key="3">
    <source>
        <dbReference type="Proteomes" id="UP000837857"/>
    </source>
</evidence>
<feature type="compositionally biased region" description="Polar residues" evidence="1">
    <location>
        <begin position="270"/>
        <end position="294"/>
    </location>
</feature>
<evidence type="ECO:0000313" key="2">
    <source>
        <dbReference type="EMBL" id="CAH2057255.1"/>
    </source>
</evidence>
<name>A0ABN8IPM4_9NEOP</name>
<evidence type="ECO:0000256" key="1">
    <source>
        <dbReference type="SAM" id="MobiDB-lite"/>
    </source>
</evidence>
<proteinExistence type="predicted"/>
<sequence length="294" mass="32842">MKKLVDNGRFYLVSRPHLRRRFEGTTAPIVCHNQDLRPPKCGEEEYFKISSGYATIPTFCTTQGPIVRTINEAKEFLMRSSAYKDNHERQLNSTFLTSKSTNKKQNLHHEYVGYGTASSNISSNFTVGREQQHYRRRLGRSPSPIPLRSRPLAEHSRATNTPTPNERLPRKDSSKSTIRDALSRMKLAGPRYGSQGTGSVGAASLGARRAAPAPKLAPSVRSDERPTATQGDMLNSIKLHRRFRETLTKDKGNSTCRSGQDCGAKEKNTDGSSRTLQARTSSPKPRHCFQTSLH</sequence>
<feature type="compositionally biased region" description="Low complexity" evidence="1">
    <location>
        <begin position="140"/>
        <end position="150"/>
    </location>
</feature>
<feature type="region of interest" description="Disordered" evidence="1">
    <location>
        <begin position="206"/>
        <end position="234"/>
    </location>
</feature>
<feature type="non-terminal residue" evidence="2">
    <location>
        <position position="1"/>
    </location>
</feature>
<feature type="region of interest" description="Disordered" evidence="1">
    <location>
        <begin position="248"/>
        <end position="294"/>
    </location>
</feature>
<feature type="region of interest" description="Disordered" evidence="1">
    <location>
        <begin position="121"/>
        <end position="177"/>
    </location>
</feature>
<dbReference type="Proteomes" id="UP000837857">
    <property type="component" value="Chromosome 24"/>
</dbReference>
<dbReference type="EMBL" id="OW152836">
    <property type="protein sequence ID" value="CAH2057255.1"/>
    <property type="molecule type" value="Genomic_DNA"/>
</dbReference>
<feature type="compositionally biased region" description="Basic and acidic residues" evidence="1">
    <location>
        <begin position="167"/>
        <end position="177"/>
    </location>
</feature>
<protein>
    <submittedName>
        <fullName evidence="2">Uncharacterized protein</fullName>
    </submittedName>
</protein>
<organism evidence="2 3">
    <name type="scientific">Iphiclides podalirius</name>
    <name type="common">scarce swallowtail</name>
    <dbReference type="NCBI Taxonomy" id="110791"/>
    <lineage>
        <taxon>Eukaryota</taxon>
        <taxon>Metazoa</taxon>
        <taxon>Ecdysozoa</taxon>
        <taxon>Arthropoda</taxon>
        <taxon>Hexapoda</taxon>
        <taxon>Insecta</taxon>
        <taxon>Pterygota</taxon>
        <taxon>Neoptera</taxon>
        <taxon>Endopterygota</taxon>
        <taxon>Lepidoptera</taxon>
        <taxon>Glossata</taxon>
        <taxon>Ditrysia</taxon>
        <taxon>Papilionoidea</taxon>
        <taxon>Papilionidae</taxon>
        <taxon>Papilioninae</taxon>
        <taxon>Iphiclides</taxon>
    </lineage>
</organism>
<gene>
    <name evidence="2" type="ORF">IPOD504_LOCUS10111</name>
</gene>
<reference evidence="2" key="1">
    <citation type="submission" date="2022-03" db="EMBL/GenBank/DDBJ databases">
        <authorList>
            <person name="Martin H S."/>
        </authorList>
    </citation>
    <scope>NUCLEOTIDE SEQUENCE</scope>
</reference>